<keyword evidence="1" id="KW-0175">Coiled coil</keyword>
<dbReference type="Pfam" id="PF14257">
    <property type="entry name" value="DUF4349"/>
    <property type="match status" value="1"/>
</dbReference>
<dbReference type="EMBL" id="CADCTI010000272">
    <property type="protein sequence ID" value="CAA9273614.1"/>
    <property type="molecule type" value="Genomic_DNA"/>
</dbReference>
<keyword evidence="3" id="KW-0472">Membrane</keyword>
<reference evidence="5" key="1">
    <citation type="submission" date="2020-02" db="EMBL/GenBank/DDBJ databases">
        <authorList>
            <person name="Meier V. D."/>
        </authorList>
    </citation>
    <scope>NUCLEOTIDE SEQUENCE</scope>
    <source>
        <strain evidence="5">AVDCRST_MAG57</strain>
    </source>
</reference>
<evidence type="ECO:0000256" key="2">
    <source>
        <dbReference type="SAM" id="MobiDB-lite"/>
    </source>
</evidence>
<evidence type="ECO:0000313" key="5">
    <source>
        <dbReference type="EMBL" id="CAA9273614.1"/>
    </source>
</evidence>
<feature type="coiled-coil region" evidence="1">
    <location>
        <begin position="190"/>
        <end position="217"/>
    </location>
</feature>
<dbReference type="InterPro" id="IPR025645">
    <property type="entry name" value="DUF4349"/>
</dbReference>
<gene>
    <name evidence="5" type="ORF">AVDCRST_MAG57-3297</name>
</gene>
<protein>
    <recommendedName>
        <fullName evidence="4">DUF4349 domain-containing protein</fullName>
    </recommendedName>
</protein>
<feature type="domain" description="DUF4349" evidence="4">
    <location>
        <begin position="72"/>
        <end position="280"/>
    </location>
</feature>
<dbReference type="AlphaFoldDB" id="A0A6J4JA65"/>
<sequence>MGIVPGQQPEHRPTVPGVRLSLSTAAGGVMLAVLVGCGGPSAPESVGADGGASGPVVPGGSEEAPSDADADRQVVTTASASLAVDDPSDAAQEVSELVESAGGRVDERTVQAGSDEGAGAGADLVVRVPAEALTDVLGELEDLGDVDSVSVSRSDVTGTAVDLDARISALRTSVTRLQALMDGAVTTEALLAAERALSERQEELESLQSQRALLADQVELSTLHVHLHPYGVAPAGGPDGFLDGLATGWRALVSTLGAAVVVLGVVLPWLLVVAIVAAGVLAVVRRVRPRAAADAPTPSVQPEP</sequence>
<proteinExistence type="predicted"/>
<evidence type="ECO:0000259" key="4">
    <source>
        <dbReference type="Pfam" id="PF14257"/>
    </source>
</evidence>
<evidence type="ECO:0000256" key="3">
    <source>
        <dbReference type="SAM" id="Phobius"/>
    </source>
</evidence>
<keyword evidence="3" id="KW-0812">Transmembrane</keyword>
<evidence type="ECO:0000256" key="1">
    <source>
        <dbReference type="SAM" id="Coils"/>
    </source>
</evidence>
<feature type="transmembrane region" description="Helical" evidence="3">
    <location>
        <begin position="256"/>
        <end position="284"/>
    </location>
</feature>
<feature type="region of interest" description="Disordered" evidence="2">
    <location>
        <begin position="44"/>
        <end position="71"/>
    </location>
</feature>
<organism evidence="5">
    <name type="scientific">uncultured Blastococcus sp</name>
    <dbReference type="NCBI Taxonomy" id="217144"/>
    <lineage>
        <taxon>Bacteria</taxon>
        <taxon>Bacillati</taxon>
        <taxon>Actinomycetota</taxon>
        <taxon>Actinomycetes</taxon>
        <taxon>Geodermatophilales</taxon>
        <taxon>Geodermatophilaceae</taxon>
        <taxon>Blastococcus</taxon>
        <taxon>environmental samples</taxon>
    </lineage>
</organism>
<keyword evidence="3" id="KW-1133">Transmembrane helix</keyword>
<name>A0A6J4JA65_9ACTN</name>
<accession>A0A6J4JA65</accession>